<dbReference type="EMBL" id="CAKKNE010000004">
    <property type="protein sequence ID" value="CAH0374683.1"/>
    <property type="molecule type" value="Genomic_DNA"/>
</dbReference>
<comment type="caution">
    <text evidence="6">The sequence shown here is derived from an EMBL/GenBank/DDBJ whole genome shotgun (WGS) entry which is preliminary data.</text>
</comment>
<keyword evidence="4" id="KW-0472">Membrane</keyword>
<keyword evidence="1 2" id="KW-0728">SH3 domain</keyword>
<dbReference type="InterPro" id="IPR036028">
    <property type="entry name" value="SH3-like_dom_sf"/>
</dbReference>
<keyword evidence="4" id="KW-1133">Transmembrane helix</keyword>
<dbReference type="Gene3D" id="2.30.30.40">
    <property type="entry name" value="SH3 Domains"/>
    <property type="match status" value="1"/>
</dbReference>
<dbReference type="SMART" id="SM00326">
    <property type="entry name" value="SH3"/>
    <property type="match status" value="1"/>
</dbReference>
<dbReference type="SUPFAM" id="SSF50044">
    <property type="entry name" value="SH3-domain"/>
    <property type="match status" value="1"/>
</dbReference>
<name>A0A8J2SKI6_9STRA</name>
<evidence type="ECO:0000313" key="7">
    <source>
        <dbReference type="Proteomes" id="UP000789595"/>
    </source>
</evidence>
<evidence type="ECO:0000256" key="4">
    <source>
        <dbReference type="SAM" id="Phobius"/>
    </source>
</evidence>
<dbReference type="Gene3D" id="2.60.120.200">
    <property type="match status" value="1"/>
</dbReference>
<dbReference type="InterPro" id="IPR001452">
    <property type="entry name" value="SH3_domain"/>
</dbReference>
<dbReference type="PROSITE" id="PS50002">
    <property type="entry name" value="SH3"/>
    <property type="match status" value="1"/>
</dbReference>
<dbReference type="CDD" id="cd00174">
    <property type="entry name" value="SH3"/>
    <property type="match status" value="1"/>
</dbReference>
<keyword evidence="4" id="KW-0812">Transmembrane</keyword>
<dbReference type="OrthoDB" id="194956at2759"/>
<proteinExistence type="predicted"/>
<organism evidence="6 7">
    <name type="scientific">Pelagomonas calceolata</name>
    <dbReference type="NCBI Taxonomy" id="35677"/>
    <lineage>
        <taxon>Eukaryota</taxon>
        <taxon>Sar</taxon>
        <taxon>Stramenopiles</taxon>
        <taxon>Ochrophyta</taxon>
        <taxon>Pelagophyceae</taxon>
        <taxon>Pelagomonadales</taxon>
        <taxon>Pelagomonadaceae</taxon>
        <taxon>Pelagomonas</taxon>
    </lineage>
</organism>
<feature type="region of interest" description="Disordered" evidence="3">
    <location>
        <begin position="878"/>
        <end position="900"/>
    </location>
</feature>
<dbReference type="AlphaFoldDB" id="A0A8J2SKI6"/>
<evidence type="ECO:0000259" key="5">
    <source>
        <dbReference type="PROSITE" id="PS50002"/>
    </source>
</evidence>
<feature type="transmembrane region" description="Helical" evidence="4">
    <location>
        <begin position="821"/>
        <end position="841"/>
    </location>
</feature>
<reference evidence="6" key="1">
    <citation type="submission" date="2021-11" db="EMBL/GenBank/DDBJ databases">
        <authorList>
            <consortium name="Genoscope - CEA"/>
            <person name="William W."/>
        </authorList>
    </citation>
    <scope>NUCLEOTIDE SEQUENCE</scope>
</reference>
<gene>
    <name evidence="6" type="ORF">PECAL_4P19820</name>
</gene>
<evidence type="ECO:0000256" key="3">
    <source>
        <dbReference type="SAM" id="MobiDB-lite"/>
    </source>
</evidence>
<feature type="domain" description="SH3" evidence="5">
    <location>
        <begin position="895"/>
        <end position="962"/>
    </location>
</feature>
<accession>A0A8J2SKI6</accession>
<evidence type="ECO:0000256" key="1">
    <source>
        <dbReference type="ARBA" id="ARBA00022443"/>
    </source>
</evidence>
<evidence type="ECO:0000313" key="6">
    <source>
        <dbReference type="EMBL" id="CAH0374683.1"/>
    </source>
</evidence>
<dbReference type="Proteomes" id="UP000789595">
    <property type="component" value="Unassembled WGS sequence"/>
</dbReference>
<protein>
    <recommendedName>
        <fullName evidence="5">SH3 domain-containing protein</fullName>
    </recommendedName>
</protein>
<evidence type="ECO:0000256" key="2">
    <source>
        <dbReference type="PROSITE-ProRule" id="PRU00192"/>
    </source>
</evidence>
<dbReference type="SUPFAM" id="SSF49899">
    <property type="entry name" value="Concanavalin A-like lectins/glucanases"/>
    <property type="match status" value="1"/>
</dbReference>
<dbReference type="Pfam" id="PF14604">
    <property type="entry name" value="SH3_9"/>
    <property type="match status" value="1"/>
</dbReference>
<dbReference type="InterPro" id="IPR013320">
    <property type="entry name" value="ConA-like_dom_sf"/>
</dbReference>
<keyword evidence="7" id="KW-1185">Reference proteome</keyword>
<sequence>MSAVGAAPGAVDEGLLASYQFLRADCVNGTFPDGAGAGGPLVRTASTRCLHGLGVAADGAAPRVTAGAAALRDALGASAEDGSDGLTVELWLRLDGVGESTEEQPIFSIGAPDADDDSELNNVGLRVCAYQDRLLVNMVFRGQSPYDDGVDTQWFNKNIPDLVGDIAGGNVSHVVVSIGQRIDVYVDGMLYYDNNFMAGFEYEDFKATEAWADTFALELFSDGISRYEGAEPFGGDIFSLKIYDRKLDAADVAQNFDAGLPQTPALAYPVEATINEDGEAIAGSLLDIAPKLYAAPLPASRLGTVSLNVVDLDEAPGYPASQPMKSTAMVATLPEAGEILHLDGTPISVGDVLDPPRLLARPPLDAVGQNVMNFSYRAVDGGTGSISSAATVLISTVAVNDPPVPSNMTLVAEAGAARVIELPGSDVDDPIATAIAVLDGPISPDVSIILNATARTVSYLYEGPVTTDAMDPETGVFLVDSFRFRLIDAHDATSFATNVTVEVRSPIVATPTEPQTIAEEGGDVELRAVDLGDAPGDVCVEIVEPPPQGRLVDGWGVEVGPGAALSTKLRPPFAAGAPVRYEGGADAFTAPDRMWNGSALAVPSIQIKYRAFACDAPQRASPVATQSLKVINVNDAPALLYPARAFAVYAGVAESDDEFPSTVLLEGLELTDADRDVDAVRVTVAAQFSTSMLSMDAALLPLADFNSDRDCFGRGASGWRCEGDGLDDSRFTFVATPSAANKLLKTLSYRSIATDVRDVVSVEVFDGVGGECLHEHTTASIRDGCFRRNASLTIYVASYALFEAHASASARSERRWAKQYGWPYSAFAGLFLLACFVACCARCCCRRRTSDDGAEVKKKRRKRAWCCSRRRRSNADEEVGAYSSTPSEDEKEEPPEPPRATVLQPFATVLQPFEPAEPWQLAVAGGARVKVLQIHEDGWAEVRDATGTTGLVPACYLDLPPPAPAK</sequence>